<dbReference type="Gene3D" id="3.90.1150.10">
    <property type="entry name" value="Aspartate Aminotransferase, domain 1"/>
    <property type="match status" value="1"/>
</dbReference>
<dbReference type="InterPro" id="IPR004838">
    <property type="entry name" value="NHTrfase_class1_PyrdxlP-BS"/>
</dbReference>
<dbReference type="InterPro" id="IPR015421">
    <property type="entry name" value="PyrdxlP-dep_Trfase_major"/>
</dbReference>
<dbReference type="Gene3D" id="3.40.640.10">
    <property type="entry name" value="Type I PLP-dependent aspartate aminotransferase-like (Major domain)"/>
    <property type="match status" value="1"/>
</dbReference>
<dbReference type="PANTHER" id="PTHR46383:SF3">
    <property type="entry name" value="ASPARTATE AMINOTRANSFERASE-RELATED"/>
    <property type="match status" value="1"/>
</dbReference>
<proteinExistence type="inferred from homology"/>
<dbReference type="SUPFAM" id="SSF53383">
    <property type="entry name" value="PLP-dependent transferases"/>
    <property type="match status" value="1"/>
</dbReference>
<dbReference type="InterPro" id="IPR050596">
    <property type="entry name" value="AspAT/PAT-like"/>
</dbReference>
<dbReference type="InterPro" id="IPR015422">
    <property type="entry name" value="PyrdxlP-dep_Trfase_small"/>
</dbReference>
<dbReference type="AlphaFoldDB" id="A0A645BB73"/>
<keyword evidence="3 7" id="KW-0032">Aminotransferase</keyword>
<dbReference type="GO" id="GO:0030170">
    <property type="term" value="F:pyridoxal phosphate binding"/>
    <property type="evidence" value="ECO:0007669"/>
    <property type="project" value="InterPro"/>
</dbReference>
<keyword evidence="4 7" id="KW-0808">Transferase</keyword>
<feature type="domain" description="Aminotransferase class I/classII large" evidence="6">
    <location>
        <begin position="40"/>
        <end position="386"/>
    </location>
</feature>
<dbReference type="Pfam" id="PF00155">
    <property type="entry name" value="Aminotran_1_2"/>
    <property type="match status" value="1"/>
</dbReference>
<accession>A0A645BB73</accession>
<name>A0A645BB73_9ZZZZ</name>
<dbReference type="InterPro" id="IPR004839">
    <property type="entry name" value="Aminotransferase_I/II_large"/>
</dbReference>
<protein>
    <submittedName>
        <fullName evidence="7">Putative N-acetyl-LL-diaminopimelate aminotransferase</fullName>
        <ecNumber evidence="7">2.6.1.-</ecNumber>
    </submittedName>
</protein>
<evidence type="ECO:0000256" key="2">
    <source>
        <dbReference type="ARBA" id="ARBA00007441"/>
    </source>
</evidence>
<comment type="similarity">
    <text evidence="2">Belongs to the class-I pyridoxal-phosphate-dependent aminotransferase family.</text>
</comment>
<dbReference type="GO" id="GO:0006520">
    <property type="term" value="P:amino acid metabolic process"/>
    <property type="evidence" value="ECO:0007669"/>
    <property type="project" value="InterPro"/>
</dbReference>
<dbReference type="EMBL" id="VSSQ01018588">
    <property type="protein sequence ID" value="MPM61911.1"/>
    <property type="molecule type" value="Genomic_DNA"/>
</dbReference>
<gene>
    <name evidence="7" type="primary">patA_49</name>
    <name evidence="7" type="ORF">SDC9_108775</name>
</gene>
<evidence type="ECO:0000256" key="5">
    <source>
        <dbReference type="ARBA" id="ARBA00022898"/>
    </source>
</evidence>
<evidence type="ECO:0000259" key="6">
    <source>
        <dbReference type="Pfam" id="PF00155"/>
    </source>
</evidence>
<evidence type="ECO:0000256" key="3">
    <source>
        <dbReference type="ARBA" id="ARBA00022576"/>
    </source>
</evidence>
<dbReference type="GO" id="GO:0008483">
    <property type="term" value="F:transaminase activity"/>
    <property type="evidence" value="ECO:0007669"/>
    <property type="project" value="UniProtKB-KW"/>
</dbReference>
<dbReference type="InterPro" id="IPR015424">
    <property type="entry name" value="PyrdxlP-dep_Trfase"/>
</dbReference>
<evidence type="ECO:0000313" key="7">
    <source>
        <dbReference type="EMBL" id="MPM61911.1"/>
    </source>
</evidence>
<dbReference type="CDD" id="cd00609">
    <property type="entry name" value="AAT_like"/>
    <property type="match status" value="1"/>
</dbReference>
<dbReference type="PANTHER" id="PTHR46383">
    <property type="entry name" value="ASPARTATE AMINOTRANSFERASE"/>
    <property type="match status" value="1"/>
</dbReference>
<dbReference type="PROSITE" id="PS00105">
    <property type="entry name" value="AA_TRANSFER_CLASS_1"/>
    <property type="match status" value="1"/>
</dbReference>
<sequence length="399" mass="44458">MMKIMNDSKCVRREFVADHVKSLPKSGIRRFFDLVNTMDDVISLGVGEPDFVTPWTIRETGIFSLEKGHTSYTSNLGTLALRREICRYVRDNYRVEYRPENECIVTIGVSEALDIAMRAILNPGDEVVYTEPCFVSYPAEIRMAHGVPGPIATRVEDGFALTPEQLQAKLTPRTKALLLNFPCNPTGAVMPLENLKKVAALAVEHDLVVITDEIYSELLYEGEHVSIAALPGMRERTLFLHGFSKAFAMTGWRVGYACGPREIIDAMMKVHQYAIMCASTMAQAAALEALRNGEKEMVRMRESYRERRNLIVDGLNRIGLECLMPQGAFYAFPSVKSTGLSSNEFAERLLKAEKVAVVPGGAFGESGEGFVRCCYATAASELIEALDRMERFVRSLKQS</sequence>
<comment type="cofactor">
    <cofactor evidence="1">
        <name>pyridoxal 5'-phosphate</name>
        <dbReference type="ChEBI" id="CHEBI:597326"/>
    </cofactor>
</comment>
<reference evidence="7" key="1">
    <citation type="submission" date="2019-08" db="EMBL/GenBank/DDBJ databases">
        <authorList>
            <person name="Kucharzyk K."/>
            <person name="Murdoch R.W."/>
            <person name="Higgins S."/>
            <person name="Loffler F."/>
        </authorList>
    </citation>
    <scope>NUCLEOTIDE SEQUENCE</scope>
</reference>
<organism evidence="7">
    <name type="scientific">bioreactor metagenome</name>
    <dbReference type="NCBI Taxonomy" id="1076179"/>
    <lineage>
        <taxon>unclassified sequences</taxon>
        <taxon>metagenomes</taxon>
        <taxon>ecological metagenomes</taxon>
    </lineage>
</organism>
<keyword evidence="5" id="KW-0663">Pyridoxal phosphate</keyword>
<comment type="caution">
    <text evidence="7">The sequence shown here is derived from an EMBL/GenBank/DDBJ whole genome shotgun (WGS) entry which is preliminary data.</text>
</comment>
<evidence type="ECO:0000256" key="1">
    <source>
        <dbReference type="ARBA" id="ARBA00001933"/>
    </source>
</evidence>
<dbReference type="EC" id="2.6.1.-" evidence="7"/>
<evidence type="ECO:0000256" key="4">
    <source>
        <dbReference type="ARBA" id="ARBA00022679"/>
    </source>
</evidence>
<dbReference type="FunFam" id="3.40.640.10:FF:000033">
    <property type="entry name" value="Aspartate aminotransferase"/>
    <property type="match status" value="1"/>
</dbReference>